<feature type="region of interest" description="Disordered" evidence="1">
    <location>
        <begin position="165"/>
        <end position="189"/>
    </location>
</feature>
<evidence type="ECO:0008006" key="4">
    <source>
        <dbReference type="Google" id="ProtNLM"/>
    </source>
</evidence>
<name>A0ABM4GHW8_DROKI</name>
<dbReference type="SUPFAM" id="SSF53098">
    <property type="entry name" value="Ribonuclease H-like"/>
    <property type="match status" value="1"/>
</dbReference>
<reference evidence="3" key="1">
    <citation type="submission" date="2025-08" db="UniProtKB">
        <authorList>
            <consortium name="RefSeq"/>
        </authorList>
    </citation>
    <scope>IDENTIFICATION</scope>
    <source>
        <strain evidence="3">14028-0561.14</strain>
        <tissue evidence="3">Whole fly</tissue>
    </source>
</reference>
<organism evidence="2 3">
    <name type="scientific">Drosophila kikkawai</name>
    <name type="common">Fruit fly</name>
    <dbReference type="NCBI Taxonomy" id="30033"/>
    <lineage>
        <taxon>Eukaryota</taxon>
        <taxon>Metazoa</taxon>
        <taxon>Ecdysozoa</taxon>
        <taxon>Arthropoda</taxon>
        <taxon>Hexapoda</taxon>
        <taxon>Insecta</taxon>
        <taxon>Pterygota</taxon>
        <taxon>Neoptera</taxon>
        <taxon>Endopterygota</taxon>
        <taxon>Diptera</taxon>
        <taxon>Brachycera</taxon>
        <taxon>Muscomorpha</taxon>
        <taxon>Ephydroidea</taxon>
        <taxon>Drosophilidae</taxon>
        <taxon>Drosophila</taxon>
        <taxon>Sophophora</taxon>
    </lineage>
</organism>
<dbReference type="InterPro" id="IPR012337">
    <property type="entry name" value="RNaseH-like_sf"/>
</dbReference>
<dbReference type="GeneID" id="138928688"/>
<accession>A0ABM4GHW8</accession>
<dbReference type="PANTHER" id="PTHR47266">
    <property type="entry name" value="ENDONUCLEASE-RELATED"/>
    <property type="match status" value="1"/>
</dbReference>
<dbReference type="InterPro" id="IPR036397">
    <property type="entry name" value="RNaseH_sf"/>
</dbReference>
<dbReference type="RefSeq" id="XP_070142287.1">
    <property type="nucleotide sequence ID" value="XM_070286186.1"/>
</dbReference>
<proteinExistence type="predicted"/>
<evidence type="ECO:0000313" key="2">
    <source>
        <dbReference type="Proteomes" id="UP001652661"/>
    </source>
</evidence>
<evidence type="ECO:0000256" key="1">
    <source>
        <dbReference type="SAM" id="MobiDB-lite"/>
    </source>
</evidence>
<keyword evidence="2" id="KW-1185">Reference proteome</keyword>
<dbReference type="InterPro" id="IPR052160">
    <property type="entry name" value="Gypsy_RT_Integrase-like"/>
</dbReference>
<gene>
    <name evidence="3" type="primary">LOC138928688</name>
</gene>
<dbReference type="Proteomes" id="UP001652661">
    <property type="component" value="Chromosome 3R"/>
</dbReference>
<sequence>MEIQYTAPYTPQQNPTERANRTIKTMVAQYIEDKQTTWDELLPELNLAINSSISDSTGFSPAFIVQGREPRLPGALYDEVTPGPSQAPHSPEAKAELLRDIFKVVRENNHHLSKAADNFAAKLAPKYEGPYKVIKFFSPTIVRLQHLHSRQRRTAALGDLKEAVNEPDTQNLVPSRLDSTEDVQTTEQV</sequence>
<dbReference type="Gene3D" id="3.30.420.10">
    <property type="entry name" value="Ribonuclease H-like superfamily/Ribonuclease H"/>
    <property type="match status" value="1"/>
</dbReference>
<evidence type="ECO:0000313" key="3">
    <source>
        <dbReference type="RefSeq" id="XP_070142287.1"/>
    </source>
</evidence>
<protein>
    <recommendedName>
        <fullName evidence="4">Integrase catalytic domain-containing protein</fullName>
    </recommendedName>
</protein>